<reference evidence="1" key="2">
    <citation type="journal article" date="2015" name="Data Brief">
        <title>Shoot transcriptome of the giant reed, Arundo donax.</title>
        <authorList>
            <person name="Barrero R.A."/>
            <person name="Guerrero F.D."/>
            <person name="Moolhuijzen P."/>
            <person name="Goolsby J.A."/>
            <person name="Tidwell J."/>
            <person name="Bellgard S.E."/>
            <person name="Bellgard M.I."/>
        </authorList>
    </citation>
    <scope>NUCLEOTIDE SEQUENCE</scope>
    <source>
        <tissue evidence="1">Shoot tissue taken approximately 20 cm above the soil surface</tissue>
    </source>
</reference>
<dbReference type="AlphaFoldDB" id="A0A0A9AXM4"/>
<proteinExistence type="predicted"/>
<organism evidence="1">
    <name type="scientific">Arundo donax</name>
    <name type="common">Giant reed</name>
    <name type="synonym">Donax arundinaceus</name>
    <dbReference type="NCBI Taxonomy" id="35708"/>
    <lineage>
        <taxon>Eukaryota</taxon>
        <taxon>Viridiplantae</taxon>
        <taxon>Streptophyta</taxon>
        <taxon>Embryophyta</taxon>
        <taxon>Tracheophyta</taxon>
        <taxon>Spermatophyta</taxon>
        <taxon>Magnoliopsida</taxon>
        <taxon>Liliopsida</taxon>
        <taxon>Poales</taxon>
        <taxon>Poaceae</taxon>
        <taxon>PACMAD clade</taxon>
        <taxon>Arundinoideae</taxon>
        <taxon>Arundineae</taxon>
        <taxon>Arundo</taxon>
    </lineage>
</organism>
<dbReference type="EMBL" id="GBRH01241396">
    <property type="protein sequence ID" value="JAD56499.1"/>
    <property type="molecule type" value="Transcribed_RNA"/>
</dbReference>
<name>A0A0A9AXM4_ARUDO</name>
<accession>A0A0A9AXM4</accession>
<protein>
    <submittedName>
        <fullName evidence="1">Uncharacterized protein</fullName>
    </submittedName>
</protein>
<sequence>MDCLICTTKATSNCGMVDVGACRYHFYVTRWDIAI</sequence>
<evidence type="ECO:0000313" key="1">
    <source>
        <dbReference type="EMBL" id="JAD56499.1"/>
    </source>
</evidence>
<reference evidence="1" key="1">
    <citation type="submission" date="2014-09" db="EMBL/GenBank/DDBJ databases">
        <authorList>
            <person name="Magalhaes I.L.F."/>
            <person name="Oliveira U."/>
            <person name="Santos F.R."/>
            <person name="Vidigal T.H.D.A."/>
            <person name="Brescovit A.D."/>
            <person name="Santos A.J."/>
        </authorList>
    </citation>
    <scope>NUCLEOTIDE SEQUENCE</scope>
    <source>
        <tissue evidence="1">Shoot tissue taken approximately 20 cm above the soil surface</tissue>
    </source>
</reference>